<evidence type="ECO:0000256" key="1">
    <source>
        <dbReference type="SAM" id="MobiDB-lite"/>
    </source>
</evidence>
<dbReference type="EMBL" id="CP158165">
    <property type="protein sequence ID" value="XBV27819.1"/>
    <property type="molecule type" value="Genomic_DNA"/>
</dbReference>
<accession>A0AAU7TMA9</accession>
<reference evidence="2" key="1">
    <citation type="submission" date="2024-06" db="EMBL/GenBank/DDBJ databases">
        <title>Kribbella sp. strain HUAS MG21 genome sequences.</title>
        <authorList>
            <person name="Mo P."/>
        </authorList>
    </citation>
    <scope>NUCLEOTIDE SEQUENCE</scope>
    <source>
        <strain evidence="2">HUAS MG21</strain>
    </source>
</reference>
<feature type="compositionally biased region" description="Gly residues" evidence="1">
    <location>
        <begin position="292"/>
        <end position="301"/>
    </location>
</feature>
<evidence type="ECO:0000313" key="2">
    <source>
        <dbReference type="EMBL" id="XBV27819.1"/>
    </source>
</evidence>
<protein>
    <submittedName>
        <fullName evidence="2">Uncharacterized protein</fullName>
    </submittedName>
</protein>
<organism evidence="2">
    <name type="scientific">Kribbella sp. HUAS MG21</name>
    <dbReference type="NCBI Taxonomy" id="3160966"/>
    <lineage>
        <taxon>Bacteria</taxon>
        <taxon>Bacillati</taxon>
        <taxon>Actinomycetota</taxon>
        <taxon>Actinomycetes</taxon>
        <taxon>Propionibacteriales</taxon>
        <taxon>Kribbellaceae</taxon>
        <taxon>Kribbella</taxon>
    </lineage>
</organism>
<proteinExistence type="predicted"/>
<feature type="region of interest" description="Disordered" evidence="1">
    <location>
        <begin position="292"/>
        <end position="316"/>
    </location>
</feature>
<gene>
    <name evidence="2" type="ORF">ABN611_15625</name>
</gene>
<dbReference type="RefSeq" id="WP_350280600.1">
    <property type="nucleotide sequence ID" value="NZ_CP158165.1"/>
</dbReference>
<dbReference type="AlphaFoldDB" id="A0AAU7TMA9"/>
<feature type="compositionally biased region" description="Polar residues" evidence="1">
    <location>
        <begin position="303"/>
        <end position="316"/>
    </location>
</feature>
<sequence length="316" mass="35086">MPLPPPATFDEFMRLQHVGAINVTGADHSSWNGTYEVQPYKLTDDGLRVLGTAGWDHTIRYDEERVLRPLREMFENAGKQHDDATLLRYREALAIVYHENLHLLAGPGTEHADAEQDFRIAAVRALEEGVTESYGHETLNDYIDEFQLDRIAPGIKNVVSSSVYEKYTPAADTLAYELGGLDDADRFEMMRRLVVVNATGKWAVATGILADRYGLGDPRFVGERETAEHRIRNAMWNHFGTLPKLTVARHHVFSRSCAVGRDAFEAGRKIAGEYFTRTVSFGGLAAPGRGSSGWGAYGGRGTSPYSVTRQPGTPER</sequence>
<name>A0AAU7TMA9_9ACTN</name>